<evidence type="ECO:0000313" key="1">
    <source>
        <dbReference type="EMBL" id="VDO28574.1"/>
    </source>
</evidence>
<name>A0A183F9I1_HELPZ</name>
<gene>
    <name evidence="1" type="ORF">HPBE_LOCUS2824</name>
</gene>
<evidence type="ECO:0000313" key="2">
    <source>
        <dbReference type="Proteomes" id="UP000050761"/>
    </source>
</evidence>
<protein>
    <submittedName>
        <fullName evidence="3">Protein kinase domain-containing protein</fullName>
    </submittedName>
</protein>
<reference evidence="3" key="2">
    <citation type="submission" date="2019-09" db="UniProtKB">
        <authorList>
            <consortium name="WormBaseParasite"/>
        </authorList>
    </citation>
    <scope>IDENTIFICATION</scope>
</reference>
<dbReference type="WBParaSite" id="HPBE_0000282301-mRNA-1">
    <property type="protein sequence ID" value="HPBE_0000282301-mRNA-1"/>
    <property type="gene ID" value="HPBE_0000282301"/>
</dbReference>
<sequence length="120" mass="13973">MAIGRIGTPEYRFIHILDFGLAREFVILSGDGKLKMRRPRQKALFRGTTRYCSVATHEKTEQGRVDDLWCLLYMLAELRGPLPWASARYSDPYDWEVRGKTEDSKERSIENKKSNWSATM</sequence>
<organism evidence="2 3">
    <name type="scientific">Heligmosomoides polygyrus</name>
    <name type="common">Parasitic roundworm</name>
    <dbReference type="NCBI Taxonomy" id="6339"/>
    <lineage>
        <taxon>Eukaryota</taxon>
        <taxon>Metazoa</taxon>
        <taxon>Ecdysozoa</taxon>
        <taxon>Nematoda</taxon>
        <taxon>Chromadorea</taxon>
        <taxon>Rhabditida</taxon>
        <taxon>Rhabditina</taxon>
        <taxon>Rhabditomorpha</taxon>
        <taxon>Strongyloidea</taxon>
        <taxon>Heligmosomidae</taxon>
        <taxon>Heligmosomoides</taxon>
    </lineage>
</organism>
<keyword evidence="2" id="KW-1185">Reference proteome</keyword>
<dbReference type="OrthoDB" id="5979581at2759"/>
<dbReference type="PANTHER" id="PTHR11909">
    <property type="entry name" value="CASEIN KINASE-RELATED"/>
    <property type="match status" value="1"/>
</dbReference>
<dbReference type="AlphaFoldDB" id="A0A183F9I1"/>
<dbReference type="InterPro" id="IPR050235">
    <property type="entry name" value="CK1_Ser-Thr_kinase"/>
</dbReference>
<accession>A0A3P7V030</accession>
<accession>A0A183F9I1</accession>
<dbReference type="EMBL" id="UZAH01005074">
    <property type="protein sequence ID" value="VDO28574.1"/>
    <property type="molecule type" value="Genomic_DNA"/>
</dbReference>
<dbReference type="Gene3D" id="1.10.510.10">
    <property type="entry name" value="Transferase(Phosphotransferase) domain 1"/>
    <property type="match status" value="1"/>
</dbReference>
<dbReference type="InterPro" id="IPR011009">
    <property type="entry name" value="Kinase-like_dom_sf"/>
</dbReference>
<reference evidence="1 2" key="1">
    <citation type="submission" date="2018-11" db="EMBL/GenBank/DDBJ databases">
        <authorList>
            <consortium name="Pathogen Informatics"/>
        </authorList>
    </citation>
    <scope>NUCLEOTIDE SEQUENCE [LARGE SCALE GENOMIC DNA]</scope>
</reference>
<dbReference type="Proteomes" id="UP000050761">
    <property type="component" value="Unassembled WGS sequence"/>
</dbReference>
<dbReference type="SUPFAM" id="SSF56112">
    <property type="entry name" value="Protein kinase-like (PK-like)"/>
    <property type="match status" value="1"/>
</dbReference>
<proteinExistence type="predicted"/>
<evidence type="ECO:0000313" key="3">
    <source>
        <dbReference type="WBParaSite" id="HPBE_0000282301-mRNA-1"/>
    </source>
</evidence>